<sequence length="120" mass="13105">MFGDFKVAHTLADGTSAYAWVQVKLRENYLGKIQIIDSGNQGEWKTAVDFGVNVAWDLMKNPSGLNGVDVIIESIHGHTIDTTNVVMAYAACMAILKAVNIAPKTMPSMNVNSLEFTFPK</sequence>
<dbReference type="EMBL" id="JAFREP010000054">
    <property type="protein sequence ID" value="MBO1323224.1"/>
    <property type="molecule type" value="Genomic_DNA"/>
</dbReference>
<gene>
    <name evidence="1" type="ORF">J3U88_32465</name>
</gene>
<dbReference type="RefSeq" id="WP_207863261.1">
    <property type="nucleotide sequence ID" value="NZ_JAFREP010000054.1"/>
</dbReference>
<dbReference type="AlphaFoldDB" id="A0A8J7QFM7"/>
<evidence type="ECO:0000313" key="2">
    <source>
        <dbReference type="Proteomes" id="UP000664417"/>
    </source>
</evidence>
<proteinExistence type="predicted"/>
<comment type="caution">
    <text evidence="1">The sequence shown here is derived from an EMBL/GenBank/DDBJ whole genome shotgun (WGS) entry which is preliminary data.</text>
</comment>
<name>A0A8J7QFM7_9BACT</name>
<organism evidence="1 2">
    <name type="scientific">Acanthopleuribacter pedis</name>
    <dbReference type="NCBI Taxonomy" id="442870"/>
    <lineage>
        <taxon>Bacteria</taxon>
        <taxon>Pseudomonadati</taxon>
        <taxon>Acidobacteriota</taxon>
        <taxon>Holophagae</taxon>
        <taxon>Acanthopleuribacterales</taxon>
        <taxon>Acanthopleuribacteraceae</taxon>
        <taxon>Acanthopleuribacter</taxon>
    </lineage>
</organism>
<protein>
    <submittedName>
        <fullName evidence="1">Uncharacterized protein</fullName>
    </submittedName>
</protein>
<evidence type="ECO:0000313" key="1">
    <source>
        <dbReference type="EMBL" id="MBO1323224.1"/>
    </source>
</evidence>
<accession>A0A8J7QFM7</accession>
<reference evidence="1" key="1">
    <citation type="submission" date="2021-03" db="EMBL/GenBank/DDBJ databases">
        <authorList>
            <person name="Wang G."/>
        </authorList>
    </citation>
    <scope>NUCLEOTIDE SEQUENCE</scope>
    <source>
        <strain evidence="1">KCTC 12899</strain>
    </source>
</reference>
<keyword evidence="2" id="KW-1185">Reference proteome</keyword>
<dbReference type="Proteomes" id="UP000664417">
    <property type="component" value="Unassembled WGS sequence"/>
</dbReference>